<keyword evidence="2" id="KW-1185">Reference proteome</keyword>
<accession>A0ACA9RPK9</accession>
<evidence type="ECO:0000313" key="2">
    <source>
        <dbReference type="Proteomes" id="UP000789920"/>
    </source>
</evidence>
<name>A0ACA9RPK9_9GLOM</name>
<reference evidence="1" key="1">
    <citation type="submission" date="2021-06" db="EMBL/GenBank/DDBJ databases">
        <authorList>
            <person name="Kallberg Y."/>
            <person name="Tangrot J."/>
            <person name="Rosling A."/>
        </authorList>
    </citation>
    <scope>NUCLEOTIDE SEQUENCE</scope>
    <source>
        <strain evidence="1">MA461A</strain>
    </source>
</reference>
<feature type="non-terminal residue" evidence="1">
    <location>
        <position position="75"/>
    </location>
</feature>
<dbReference type="Proteomes" id="UP000789920">
    <property type="component" value="Unassembled WGS sequence"/>
</dbReference>
<feature type="non-terminal residue" evidence="1">
    <location>
        <position position="1"/>
    </location>
</feature>
<dbReference type="EMBL" id="CAJVQC010062104">
    <property type="protein sequence ID" value="CAG8802368.1"/>
    <property type="molecule type" value="Genomic_DNA"/>
</dbReference>
<protein>
    <submittedName>
        <fullName evidence="1">26503_t:CDS:1</fullName>
    </submittedName>
</protein>
<evidence type="ECO:0000313" key="1">
    <source>
        <dbReference type="EMBL" id="CAG8802368.1"/>
    </source>
</evidence>
<organism evidence="1 2">
    <name type="scientific">Racocetra persica</name>
    <dbReference type="NCBI Taxonomy" id="160502"/>
    <lineage>
        <taxon>Eukaryota</taxon>
        <taxon>Fungi</taxon>
        <taxon>Fungi incertae sedis</taxon>
        <taxon>Mucoromycota</taxon>
        <taxon>Glomeromycotina</taxon>
        <taxon>Glomeromycetes</taxon>
        <taxon>Diversisporales</taxon>
        <taxon>Gigasporaceae</taxon>
        <taxon>Racocetra</taxon>
    </lineage>
</organism>
<proteinExistence type="predicted"/>
<comment type="caution">
    <text evidence="1">The sequence shown here is derived from an EMBL/GenBank/DDBJ whole genome shotgun (WGS) entry which is preliminary data.</text>
</comment>
<gene>
    <name evidence="1" type="ORF">RPERSI_LOCUS21303</name>
</gene>
<sequence length="75" mass="8700">LRFIDNTESGACSACPEELQTIEHFLFNCTVSQRSLRLPILKCEPRQYSYTLTRFMRYGGDTPKQNGQKKTSWAH</sequence>